<protein>
    <recommendedName>
        <fullName evidence="4">Outer membrane protein beta-barrel domain-containing protein</fullName>
    </recommendedName>
</protein>
<comment type="caution">
    <text evidence="2">The sequence shown here is derived from an EMBL/GenBank/DDBJ whole genome shotgun (WGS) entry which is preliminary data.</text>
</comment>
<keyword evidence="1" id="KW-0732">Signal</keyword>
<accession>A0A9D6QKM5</accession>
<organism evidence="2 3">
    <name type="scientific">Eiseniibacteriota bacterium</name>
    <dbReference type="NCBI Taxonomy" id="2212470"/>
    <lineage>
        <taxon>Bacteria</taxon>
        <taxon>Candidatus Eiseniibacteriota</taxon>
    </lineage>
</organism>
<proteinExistence type="predicted"/>
<name>A0A9D6QKM5_UNCEI</name>
<dbReference type="Proteomes" id="UP000807850">
    <property type="component" value="Unassembled WGS sequence"/>
</dbReference>
<dbReference type="AlphaFoldDB" id="A0A9D6QKM5"/>
<evidence type="ECO:0000313" key="2">
    <source>
        <dbReference type="EMBL" id="MBI3540425.1"/>
    </source>
</evidence>
<evidence type="ECO:0000313" key="3">
    <source>
        <dbReference type="Proteomes" id="UP000807850"/>
    </source>
</evidence>
<dbReference type="EMBL" id="JACQAY010000301">
    <property type="protein sequence ID" value="MBI3540425.1"/>
    <property type="molecule type" value="Genomic_DNA"/>
</dbReference>
<evidence type="ECO:0000256" key="1">
    <source>
        <dbReference type="SAM" id="SignalP"/>
    </source>
</evidence>
<gene>
    <name evidence="2" type="ORF">HY076_09150</name>
</gene>
<feature type="signal peptide" evidence="1">
    <location>
        <begin position="1"/>
        <end position="22"/>
    </location>
</feature>
<reference evidence="2" key="1">
    <citation type="submission" date="2020-07" db="EMBL/GenBank/DDBJ databases">
        <title>Huge and variable diversity of episymbiotic CPR bacteria and DPANN archaea in groundwater ecosystems.</title>
        <authorList>
            <person name="He C.Y."/>
            <person name="Keren R."/>
            <person name="Whittaker M."/>
            <person name="Farag I.F."/>
            <person name="Doudna J."/>
            <person name="Cate J.H.D."/>
            <person name="Banfield J.F."/>
        </authorList>
    </citation>
    <scope>NUCLEOTIDE SEQUENCE</scope>
    <source>
        <strain evidence="2">NC_groundwater_928_Pr1_S-0.2um_72_17</strain>
    </source>
</reference>
<evidence type="ECO:0008006" key="4">
    <source>
        <dbReference type="Google" id="ProtNLM"/>
    </source>
</evidence>
<feature type="chain" id="PRO_5038715166" description="Outer membrane protein beta-barrel domain-containing protein" evidence="1">
    <location>
        <begin position="23"/>
        <end position="213"/>
    </location>
</feature>
<sequence length="213" mass="22186">MKHAWAAALALAAIAAPHAAVAQVFGQFNSAATLPVNGHAFGGYLTASQNQVGGLAQLRLSFYPDVDFGFHGGLSRLNRGGAGKDITTLRLGTDVRWQLRRQSAASAVDVSAGAALAVETGDAFKVVTLGPTVVVGRTVGGENGPLAPYAGLALLFVSRDAFGLRDTDLSLPLRLGLEARLAPEVRIVAEMQVFIADRFNDDVGFATGVNLPF</sequence>